<dbReference type="InterPro" id="IPR058625">
    <property type="entry name" value="MdtA-like_BSH"/>
</dbReference>
<evidence type="ECO:0000259" key="5">
    <source>
        <dbReference type="Pfam" id="PF25989"/>
    </source>
</evidence>
<keyword evidence="2" id="KW-0732">Signal</keyword>
<dbReference type="OrthoDB" id="9783047at2"/>
<feature type="domain" description="YknX-like C-terminal permuted SH3-like" evidence="5">
    <location>
        <begin position="272"/>
        <end position="340"/>
    </location>
</feature>
<dbReference type="Gene3D" id="1.10.287.470">
    <property type="entry name" value="Helix hairpin bin"/>
    <property type="match status" value="1"/>
</dbReference>
<dbReference type="RefSeq" id="WP_092408662.1">
    <property type="nucleotide sequence ID" value="NZ_FOVF01000019.1"/>
</dbReference>
<protein>
    <submittedName>
        <fullName evidence="6">Membrane fusion protein, multidrug efflux system</fullName>
    </submittedName>
</protein>
<dbReference type="PANTHER" id="PTHR30469">
    <property type="entry name" value="MULTIDRUG RESISTANCE PROTEIN MDTA"/>
    <property type="match status" value="1"/>
</dbReference>
<reference evidence="6 7" key="1">
    <citation type="submission" date="2016-10" db="EMBL/GenBank/DDBJ databases">
        <authorList>
            <person name="de Groot N.N."/>
        </authorList>
    </citation>
    <scope>NUCLEOTIDE SEQUENCE [LARGE SCALE GENOMIC DNA]</scope>
    <source>
        <strain evidence="6 7">CGMCC 1.7659</strain>
    </source>
</reference>
<evidence type="ECO:0000256" key="2">
    <source>
        <dbReference type="SAM" id="SignalP"/>
    </source>
</evidence>
<dbReference type="PANTHER" id="PTHR30469:SF16">
    <property type="entry name" value="HAE1 FAMILY EFFLUX PUMP MFP COMPONENT"/>
    <property type="match status" value="1"/>
</dbReference>
<dbReference type="FunFam" id="2.40.30.170:FF:000010">
    <property type="entry name" value="Efflux RND transporter periplasmic adaptor subunit"/>
    <property type="match status" value="1"/>
</dbReference>
<dbReference type="InterPro" id="IPR006143">
    <property type="entry name" value="RND_pump_MFP"/>
</dbReference>
<feature type="domain" description="Multidrug resistance protein MdtA-like barrel-sandwich hybrid" evidence="3">
    <location>
        <begin position="61"/>
        <end position="181"/>
    </location>
</feature>
<evidence type="ECO:0000313" key="6">
    <source>
        <dbReference type="EMBL" id="SFN40500.1"/>
    </source>
</evidence>
<feature type="signal peptide" evidence="2">
    <location>
        <begin position="1"/>
        <end position="20"/>
    </location>
</feature>
<dbReference type="InterPro" id="IPR058792">
    <property type="entry name" value="Beta-barrel_RND_2"/>
</dbReference>
<dbReference type="GO" id="GO:0015562">
    <property type="term" value="F:efflux transmembrane transporter activity"/>
    <property type="evidence" value="ECO:0007669"/>
    <property type="project" value="TreeGrafter"/>
</dbReference>
<dbReference type="InterPro" id="IPR058637">
    <property type="entry name" value="YknX-like_C"/>
</dbReference>
<dbReference type="EMBL" id="FOVF01000019">
    <property type="protein sequence ID" value="SFN40500.1"/>
    <property type="molecule type" value="Genomic_DNA"/>
</dbReference>
<dbReference type="PROSITE" id="PS51257">
    <property type="entry name" value="PROKAR_LIPOPROTEIN"/>
    <property type="match status" value="1"/>
</dbReference>
<dbReference type="Gene3D" id="2.40.420.20">
    <property type="match status" value="1"/>
</dbReference>
<dbReference type="Pfam" id="PF25989">
    <property type="entry name" value="YknX_C"/>
    <property type="match status" value="1"/>
</dbReference>
<feature type="domain" description="CusB-like beta-barrel" evidence="4">
    <location>
        <begin position="194"/>
        <end position="265"/>
    </location>
</feature>
<dbReference type="Gene3D" id="2.40.30.170">
    <property type="match status" value="1"/>
</dbReference>
<evidence type="ECO:0000256" key="1">
    <source>
        <dbReference type="ARBA" id="ARBA00009477"/>
    </source>
</evidence>
<dbReference type="SUPFAM" id="SSF111369">
    <property type="entry name" value="HlyD-like secretion proteins"/>
    <property type="match status" value="1"/>
</dbReference>
<accession>A0A1I4YSB3</accession>
<sequence>MQKSNATLLAALLLTLAACSEPDSGAAGKGAAAIPVTTALVQPVDWVDTIEAVGTTKARESVTLTAKITETVRKVNFTDGQRVDAGDVLVELTSGQQVAALAEAQATYKDAERLMNRNDDLVRQGTVSKQVADTARATHDSAQARVALLRAQLADRVVTAPFSGVLGLRQVSVGALVTPGTVITTLDDIDTIKLDFSLPERYLAALGPGLQLTATSIAFPGREFSGKVLSVDSRVDPMTRSVVVRAELPNADHALRPGMLMTVHVLRPERRVLAVPEIAIEQIGPDSFVYRVKDDDTVERVKVTLGARQFGKVEIVDGIDADARIVVDGTVKVREGSKITDAGKPKDASS</sequence>
<dbReference type="Pfam" id="PF25917">
    <property type="entry name" value="BSH_RND"/>
    <property type="match status" value="1"/>
</dbReference>
<dbReference type="Gene3D" id="2.40.50.100">
    <property type="match status" value="1"/>
</dbReference>
<evidence type="ECO:0000259" key="3">
    <source>
        <dbReference type="Pfam" id="PF25917"/>
    </source>
</evidence>
<evidence type="ECO:0000259" key="4">
    <source>
        <dbReference type="Pfam" id="PF25954"/>
    </source>
</evidence>
<evidence type="ECO:0000313" key="7">
    <source>
        <dbReference type="Proteomes" id="UP000198575"/>
    </source>
</evidence>
<organism evidence="6 7">
    <name type="scientific">Dokdonella immobilis</name>
    <dbReference type="NCBI Taxonomy" id="578942"/>
    <lineage>
        <taxon>Bacteria</taxon>
        <taxon>Pseudomonadati</taxon>
        <taxon>Pseudomonadota</taxon>
        <taxon>Gammaproteobacteria</taxon>
        <taxon>Lysobacterales</taxon>
        <taxon>Rhodanobacteraceae</taxon>
        <taxon>Dokdonella</taxon>
    </lineage>
</organism>
<dbReference type="NCBIfam" id="TIGR01730">
    <property type="entry name" value="RND_mfp"/>
    <property type="match status" value="1"/>
</dbReference>
<comment type="similarity">
    <text evidence="1">Belongs to the membrane fusion protein (MFP) (TC 8.A.1) family.</text>
</comment>
<dbReference type="Pfam" id="PF25954">
    <property type="entry name" value="Beta-barrel_RND_2"/>
    <property type="match status" value="1"/>
</dbReference>
<name>A0A1I4YSB3_9GAMM</name>
<gene>
    <name evidence="6" type="ORF">SAMN05216289_11946</name>
</gene>
<dbReference type="STRING" id="578942.SAMN05216289_11946"/>
<dbReference type="Proteomes" id="UP000198575">
    <property type="component" value="Unassembled WGS sequence"/>
</dbReference>
<keyword evidence="7" id="KW-1185">Reference proteome</keyword>
<dbReference type="GO" id="GO:1990281">
    <property type="term" value="C:efflux pump complex"/>
    <property type="evidence" value="ECO:0007669"/>
    <property type="project" value="TreeGrafter"/>
</dbReference>
<feature type="chain" id="PRO_5011453472" evidence="2">
    <location>
        <begin position="21"/>
        <end position="350"/>
    </location>
</feature>
<proteinExistence type="inferred from homology"/>
<dbReference type="AlphaFoldDB" id="A0A1I4YSB3"/>